<gene>
    <name evidence="2" type="ORF">PoB_001577300</name>
</gene>
<sequence>MCCWTRELLPPMWAYSPNPLYTHTHTERKPVPIFFLNLILCQLLCLWQTPSQFNSPPSSRGAGGGLESAAERVPAHLRADSLATDAPRRRRRRPKVEEGRGGGKERRRGRRKLQWVSLDITRCANHTPARPLTTELIMH</sequence>
<comment type="caution">
    <text evidence="2">The sequence shown here is derived from an EMBL/GenBank/DDBJ whole genome shotgun (WGS) entry which is preliminary data.</text>
</comment>
<evidence type="ECO:0000313" key="3">
    <source>
        <dbReference type="Proteomes" id="UP000735302"/>
    </source>
</evidence>
<feature type="compositionally biased region" description="Basic and acidic residues" evidence="1">
    <location>
        <begin position="95"/>
        <end position="104"/>
    </location>
</feature>
<protein>
    <submittedName>
        <fullName evidence="2">Uncharacterized protein</fullName>
    </submittedName>
</protein>
<evidence type="ECO:0000256" key="1">
    <source>
        <dbReference type="SAM" id="MobiDB-lite"/>
    </source>
</evidence>
<keyword evidence="3" id="KW-1185">Reference proteome</keyword>
<reference evidence="2 3" key="1">
    <citation type="journal article" date="2021" name="Elife">
        <title>Chloroplast acquisition without the gene transfer in kleptoplastic sea slugs, Plakobranchus ocellatus.</title>
        <authorList>
            <person name="Maeda T."/>
            <person name="Takahashi S."/>
            <person name="Yoshida T."/>
            <person name="Shimamura S."/>
            <person name="Takaki Y."/>
            <person name="Nagai Y."/>
            <person name="Toyoda A."/>
            <person name="Suzuki Y."/>
            <person name="Arimoto A."/>
            <person name="Ishii H."/>
            <person name="Satoh N."/>
            <person name="Nishiyama T."/>
            <person name="Hasebe M."/>
            <person name="Maruyama T."/>
            <person name="Minagawa J."/>
            <person name="Obokata J."/>
            <person name="Shigenobu S."/>
        </authorList>
    </citation>
    <scope>NUCLEOTIDE SEQUENCE [LARGE SCALE GENOMIC DNA]</scope>
</reference>
<dbReference type="EMBL" id="BLXT01001916">
    <property type="protein sequence ID" value="GFN89267.1"/>
    <property type="molecule type" value="Genomic_DNA"/>
</dbReference>
<proteinExistence type="predicted"/>
<organism evidence="2 3">
    <name type="scientific">Plakobranchus ocellatus</name>
    <dbReference type="NCBI Taxonomy" id="259542"/>
    <lineage>
        <taxon>Eukaryota</taxon>
        <taxon>Metazoa</taxon>
        <taxon>Spiralia</taxon>
        <taxon>Lophotrochozoa</taxon>
        <taxon>Mollusca</taxon>
        <taxon>Gastropoda</taxon>
        <taxon>Heterobranchia</taxon>
        <taxon>Euthyneura</taxon>
        <taxon>Panpulmonata</taxon>
        <taxon>Sacoglossa</taxon>
        <taxon>Placobranchoidea</taxon>
        <taxon>Plakobranchidae</taxon>
        <taxon>Plakobranchus</taxon>
    </lineage>
</organism>
<dbReference type="AlphaFoldDB" id="A0AAV3Z3E9"/>
<feature type="region of interest" description="Disordered" evidence="1">
    <location>
        <begin position="53"/>
        <end position="110"/>
    </location>
</feature>
<feature type="compositionally biased region" description="Basic and acidic residues" evidence="1">
    <location>
        <begin position="69"/>
        <end position="79"/>
    </location>
</feature>
<name>A0AAV3Z3E9_9GAST</name>
<dbReference type="Proteomes" id="UP000735302">
    <property type="component" value="Unassembled WGS sequence"/>
</dbReference>
<evidence type="ECO:0000313" key="2">
    <source>
        <dbReference type="EMBL" id="GFN89267.1"/>
    </source>
</evidence>
<accession>A0AAV3Z3E9</accession>